<keyword evidence="7" id="KW-0118">Viral capsid assembly</keyword>
<dbReference type="Pfam" id="PF12236">
    <property type="entry name" value="Head-tail_con"/>
    <property type="match status" value="1"/>
</dbReference>
<keyword evidence="10" id="KW-1160">Virus entry into host cell</keyword>
<dbReference type="Proteomes" id="UP000007746">
    <property type="component" value="Segment"/>
</dbReference>
<keyword evidence="8" id="KW-1171">Viral genome ejection through host cell envelope</keyword>
<evidence type="ECO:0000256" key="8">
    <source>
        <dbReference type="ARBA" id="ARBA00023009"/>
    </source>
</evidence>
<keyword evidence="5" id="KW-1188">Viral release from host cell</keyword>
<evidence type="ECO:0000256" key="1">
    <source>
        <dbReference type="ARBA" id="ARBA00003421"/>
    </source>
</evidence>
<evidence type="ECO:0000256" key="6">
    <source>
        <dbReference type="ARBA" id="ARBA00022844"/>
    </source>
</evidence>
<reference evidence="12 13" key="1">
    <citation type="journal article" date="2012" name="FEMS Microbiol. Lett.">
        <title>Isolation of new Pseudomonas tolaasii bacteriophages and genomic investigation of the lytic phage BF7.</title>
        <authorList>
            <person name="Sajben-Nagy E."/>
            <person name="Maroti G."/>
            <person name="Kredics L."/>
            <person name="Horvath B."/>
            <person name="Parducz A."/>
            <person name="Vagvolgyi C."/>
            <person name="Manczinger L."/>
        </authorList>
    </citation>
    <scope>NUCLEOTIDE SEQUENCE [LARGE SCALE GENOMIC DNA]</scope>
</reference>
<feature type="compositionally biased region" description="Low complexity" evidence="11">
    <location>
        <begin position="481"/>
        <end position="490"/>
    </location>
</feature>
<evidence type="ECO:0000313" key="12">
    <source>
        <dbReference type="EMBL" id="AEX65872.1"/>
    </source>
</evidence>
<dbReference type="EMBL" id="JN991020">
    <property type="protein sequence ID" value="AEX65872.1"/>
    <property type="molecule type" value="Genomic_DNA"/>
</dbReference>
<evidence type="ECO:0000256" key="2">
    <source>
        <dbReference type="ARBA" id="ARBA00004328"/>
    </source>
</evidence>
<evidence type="ECO:0000256" key="7">
    <source>
        <dbReference type="ARBA" id="ARBA00022950"/>
    </source>
</evidence>
<gene>
    <name evidence="12" type="ORF">BF7_00170</name>
</gene>
<evidence type="ECO:0000256" key="11">
    <source>
        <dbReference type="SAM" id="MobiDB-lite"/>
    </source>
</evidence>
<dbReference type="GeneID" id="11605092"/>
<protein>
    <submittedName>
        <fullName evidence="12">Head to tail joining protein</fullName>
    </submittedName>
</protein>
<sequence>MSLGFRTAESEWQNLHTKRSGLLDRAERLAEITIPSVCPDDQYDSGRDALTNGVTSLGAQCVTNLTNKLMLAMFPASNPFFRLAMSESDAQAFVAENDLTMDLLTEVLSQGERDALLQLEMTGGREGLYEAMTHLPIVGNVLMDTRSKDKLEFIPLKEYVVRRARNADVLTVIIKQELAHCELSEDVLDHIDPWREGDPDHTRQLYTWCRRVKGKYRITMHVDQIELPYSKFGSTYALDDCPLHPLTWRLPLGQHYGVGRVEDYFSDFGTHEVVSESLSDGAIMASQFRWLQNPTGITRPEDFQNSKNGDVIPGAANDLQLIFANVGQQLNTVLAISNTFQQRLGQGFLLNSAVTRQAERVTAEEIRLQAMELESTLGGVYSRVARDIQIPLANWLMKKASLNIKGTKLRPVVITGLDALSRNADLERLMNFLANVTQLDQIQPQTRMKLQESNIIADIAAGLGVSKKRYVASDDEIQQRMQQLQAQQAQGGDGPAVDTTAQESAQ</sequence>
<dbReference type="GO" id="GO:0099002">
    <property type="term" value="P:symbiont genome ejection through host cell envelope, short tail mechanism"/>
    <property type="evidence" value="ECO:0007669"/>
    <property type="project" value="UniProtKB-KW"/>
</dbReference>
<keyword evidence="6" id="KW-0946">Virion</keyword>
<keyword evidence="4" id="KW-1162">Viral penetration into host cytoplasm</keyword>
<comment type="function">
    <text evidence="1">Forms the portal vertex of the capsid. This portal plays critical roles in head assembly, genome packaging, neck/tail attachment, and genome ejection. The portal protein multimerizes as a single ring-shaped homododecamer arranged around a central channel.</text>
</comment>
<accession>H2ELX0</accession>
<dbReference type="KEGG" id="vg:11605092"/>
<dbReference type="InterPro" id="IPR020991">
    <property type="entry name" value="Connector_podovirus"/>
</dbReference>
<feature type="region of interest" description="Disordered" evidence="11">
    <location>
        <begin position="481"/>
        <end position="506"/>
    </location>
</feature>
<proteinExistence type="predicted"/>
<keyword evidence="13" id="KW-1185">Reference proteome</keyword>
<comment type="subcellular location">
    <subcellularLocation>
        <location evidence="2">Virion</location>
    </subcellularLocation>
</comment>
<name>H2ELX0_9CAUD</name>
<evidence type="ECO:0000256" key="10">
    <source>
        <dbReference type="ARBA" id="ARBA00023296"/>
    </source>
</evidence>
<keyword evidence="3" id="KW-1244">Viral short tail ejection system</keyword>
<evidence type="ECO:0000256" key="3">
    <source>
        <dbReference type="ARBA" id="ARBA00022470"/>
    </source>
</evidence>
<evidence type="ECO:0000313" key="13">
    <source>
        <dbReference type="Proteomes" id="UP000007746"/>
    </source>
</evidence>
<dbReference type="OrthoDB" id="5112at10239"/>
<evidence type="ECO:0000256" key="4">
    <source>
        <dbReference type="ARBA" id="ARBA00022595"/>
    </source>
</evidence>
<evidence type="ECO:0000256" key="5">
    <source>
        <dbReference type="ARBA" id="ARBA00022612"/>
    </source>
</evidence>
<dbReference type="GO" id="GO:0044423">
    <property type="term" value="C:virion component"/>
    <property type="evidence" value="ECO:0007669"/>
    <property type="project" value="UniProtKB-KW"/>
</dbReference>
<keyword evidence="9" id="KW-0231">Viral genome packaging</keyword>
<evidence type="ECO:0000256" key="9">
    <source>
        <dbReference type="ARBA" id="ARBA00023219"/>
    </source>
</evidence>
<organism evidence="12 13">
    <name type="scientific">Pseudomonas phage Bf7</name>
    <dbReference type="NCBI Taxonomy" id="1100790"/>
    <lineage>
        <taxon>Viruses</taxon>
        <taxon>Duplodnaviria</taxon>
        <taxon>Heunggongvirae</taxon>
        <taxon>Uroviricota</taxon>
        <taxon>Caudoviricetes</taxon>
        <taxon>Autographivirales</taxon>
        <taxon>Autonotataviridae</taxon>
        <taxon>Bifseptvirus</taxon>
        <taxon>Bifseptvirus Bf7</taxon>
    </lineage>
</organism>
<dbReference type="RefSeq" id="YP_005098190.1">
    <property type="nucleotide sequence ID" value="NC_016764.1"/>
</dbReference>